<feature type="transmembrane region" description="Helical" evidence="7">
    <location>
        <begin position="358"/>
        <end position="381"/>
    </location>
</feature>
<evidence type="ECO:0000256" key="7">
    <source>
        <dbReference type="SAM" id="Phobius"/>
    </source>
</evidence>
<sequence length="673" mass="72152">MGPKHLTRTDLTSPRDMPRHNDDVPIGLTATMQRGQGGPSSFSSDGSSPAALSSAGSLWSRVGREIASWRRGTVSIYEVDAWLRFNPYIRRGFRHRSLRKREALGSLVLYLHNETFNVVSHLAMVVLMALLLLWPPRVTAMSNSGSGAYFSERSAGEPFRRHHRAETEVPSWLRGLDRRAATPGAAAAETDKDRVQGYVPPGDVAGSPRHVLSDAAAGAATPSSTFRFFAVLLGDLAAPSSPMMPVIDTALPPPPMSVDTRLSLSLIPLVVLFLLTFSLSVLYHLFMPCCRTPRGYQQLLQCDVLGVVFAISGSAYAYFACGMPCAGESAQLWTGALMVVTTLLCIYVLVLAPMWGVVAEVCALALCLAQWAAAAVIAAVLEFLMGRPLLSAPPCPPPVQRDRHGGRDRQPRPLPPPPELHAGQHFLLAWVQRHRHLSSAGLGSASTASSTAAVASTTADPVPVSARQRIAVVGVYCLLHLGVYLALVHPKSRPAMGGFTQATHYHNASYAWLFLGGLVNASRFPEVVVFHWTRRAAHHTRRVAAAEAAALSAEKLRRDAGMTEVDARAAAAASSSLRGSARSHCASSVGVAPESAAQATSVPSTSLPPVTAVTLWDRLCVPKLVVTYVVSASTLDYIGNSHHIWHVCTALSALSAILAVYYDCMEYDLVQCG</sequence>
<dbReference type="KEGG" id="lbz:LBRM_06_0740"/>
<evidence type="ECO:0000256" key="4">
    <source>
        <dbReference type="ARBA" id="ARBA00023136"/>
    </source>
</evidence>
<accession>A4H4N9</accession>
<dbReference type="RefSeq" id="XP_001562008.1">
    <property type="nucleotide sequence ID" value="XM_001561958.2"/>
</dbReference>
<organism evidence="8 9">
    <name type="scientific">Leishmania braziliensis</name>
    <dbReference type="NCBI Taxonomy" id="5660"/>
    <lineage>
        <taxon>Eukaryota</taxon>
        <taxon>Discoba</taxon>
        <taxon>Euglenozoa</taxon>
        <taxon>Kinetoplastea</taxon>
        <taxon>Metakinetoplastina</taxon>
        <taxon>Trypanosomatida</taxon>
        <taxon>Trypanosomatidae</taxon>
        <taxon>Leishmaniinae</taxon>
        <taxon>Leishmania</taxon>
        <taxon>Leishmania braziliensis species complex</taxon>
    </lineage>
</organism>
<evidence type="ECO:0000256" key="3">
    <source>
        <dbReference type="ARBA" id="ARBA00022989"/>
    </source>
</evidence>
<dbReference type="OMA" id="IRRGFRH"/>
<evidence type="ECO:0000256" key="2">
    <source>
        <dbReference type="ARBA" id="ARBA00022692"/>
    </source>
</evidence>
<keyword evidence="5" id="KW-0479">Metal-binding</keyword>
<keyword evidence="9" id="KW-1185">Reference proteome</keyword>
<dbReference type="GO" id="GO:0038023">
    <property type="term" value="F:signaling receptor activity"/>
    <property type="evidence" value="ECO:0007669"/>
    <property type="project" value="TreeGrafter"/>
</dbReference>
<dbReference type="GO" id="GO:0046872">
    <property type="term" value="F:metal ion binding"/>
    <property type="evidence" value="ECO:0007669"/>
    <property type="project" value="UniProtKB-KW"/>
</dbReference>
<dbReference type="InParanoid" id="A4H4N9"/>
<dbReference type="GO" id="GO:0016020">
    <property type="term" value="C:membrane"/>
    <property type="evidence" value="ECO:0007669"/>
    <property type="project" value="UniProtKB-SubCell"/>
</dbReference>
<keyword evidence="3 7" id="KW-1133">Transmembrane helix</keyword>
<dbReference type="Proteomes" id="UP000007258">
    <property type="component" value="Chromosome 6"/>
</dbReference>
<gene>
    <name evidence="8" type="ORF">LBRM_06_0740</name>
</gene>
<dbReference type="GeneID" id="4961176"/>
<feature type="transmembrane region" description="Helical" evidence="7">
    <location>
        <begin position="266"/>
        <end position="286"/>
    </location>
</feature>
<feature type="transmembrane region" description="Helical" evidence="7">
    <location>
        <begin position="332"/>
        <end position="352"/>
    </location>
</feature>
<name>A4H4N9_LEIBR</name>
<reference evidence="8 9" key="2">
    <citation type="journal article" date="2011" name="Genome Res.">
        <title>Chromosome and gene copy number variation allow major structural change between species and strains of Leishmania.</title>
        <authorList>
            <person name="Rogers M.B."/>
            <person name="Hilley J.D."/>
            <person name="Dickens N.J."/>
            <person name="Wilkes J."/>
            <person name="Bates P.A."/>
            <person name="Depledge D.P."/>
            <person name="Harris D."/>
            <person name="Her Y."/>
            <person name="Herzyk P."/>
            <person name="Imamura H."/>
            <person name="Otto T.D."/>
            <person name="Sanders M."/>
            <person name="Seeger K."/>
            <person name="Dujardin J.C."/>
            <person name="Berriman M."/>
            <person name="Smith D.F."/>
            <person name="Hertz-Fowler C."/>
            <person name="Mottram J.C."/>
        </authorList>
    </citation>
    <scope>NUCLEOTIDE SEQUENCE [LARGE SCALE GENOMIC DNA]</scope>
    <source>
        <strain evidence="8 9">MHOM/BR/75/M2904</strain>
    </source>
</reference>
<evidence type="ECO:0000313" key="9">
    <source>
        <dbReference type="Proteomes" id="UP000007258"/>
    </source>
</evidence>
<protein>
    <submittedName>
        <fullName evidence="8">Uncharacterized protein</fullName>
    </submittedName>
</protein>
<dbReference type="InterPro" id="IPR004254">
    <property type="entry name" value="AdipoR/HlyIII-related"/>
</dbReference>
<dbReference type="VEuPathDB" id="TriTrypDB:LbrM.06.0740"/>
<reference evidence="8 9" key="1">
    <citation type="journal article" date="2007" name="Nat. Genet.">
        <title>Comparative genomic analysis of three Leishmania species that cause diverse human disease.</title>
        <authorList>
            <person name="Peacock C.S."/>
            <person name="Seeger K."/>
            <person name="Harris D."/>
            <person name="Murphy L."/>
            <person name="Ruiz J.C."/>
            <person name="Quail M.A."/>
            <person name="Peters N."/>
            <person name="Adlem E."/>
            <person name="Tivey A."/>
            <person name="Aslett M."/>
            <person name="Kerhornou A."/>
            <person name="Ivens A."/>
            <person name="Fraser A."/>
            <person name="Rajandream M.A."/>
            <person name="Carver T."/>
            <person name="Norbertczak H."/>
            <person name="Chillingworth T."/>
            <person name="Hance Z."/>
            <person name="Jagels K."/>
            <person name="Moule S."/>
            <person name="Ormond D."/>
            <person name="Rutter S."/>
            <person name="Squares R."/>
            <person name="Whitehead S."/>
            <person name="Rabbinowitsch E."/>
            <person name="Arrowsmith C."/>
            <person name="White B."/>
            <person name="Thurston S."/>
            <person name="Bringaud F."/>
            <person name="Baldauf S.L."/>
            <person name="Faulconbridge A."/>
            <person name="Jeffares D."/>
            <person name="Depledge D.P."/>
            <person name="Oyola S.O."/>
            <person name="Hilley J.D."/>
            <person name="Brito L.O."/>
            <person name="Tosi L.R."/>
            <person name="Barrell B."/>
            <person name="Cruz A.K."/>
            <person name="Mottram J.C."/>
            <person name="Smith D.F."/>
            <person name="Berriman M."/>
        </authorList>
    </citation>
    <scope>NUCLEOTIDE SEQUENCE [LARGE SCALE GENOMIC DNA]</scope>
    <source>
        <strain evidence="8 9">MHOM/BR/75/M2904</strain>
    </source>
</reference>
<feature type="binding site" evidence="5">
    <location>
        <position position="284"/>
    </location>
    <ligand>
        <name>Zn(2+)</name>
        <dbReference type="ChEBI" id="CHEBI:29105"/>
    </ligand>
</feature>
<dbReference type="EMBL" id="FR798980">
    <property type="protein sequence ID" value="CAM37032.1"/>
    <property type="molecule type" value="Genomic_DNA"/>
</dbReference>
<dbReference type="PANTHER" id="PTHR20855">
    <property type="entry name" value="ADIPOR/PROGESTIN RECEPTOR-RELATED"/>
    <property type="match status" value="1"/>
</dbReference>
<comment type="subcellular location">
    <subcellularLocation>
        <location evidence="1">Membrane</location>
        <topology evidence="1">Multi-pass membrane protein</topology>
    </subcellularLocation>
</comment>
<evidence type="ECO:0000256" key="6">
    <source>
        <dbReference type="SAM" id="MobiDB-lite"/>
    </source>
</evidence>
<feature type="compositionally biased region" description="Basic and acidic residues" evidence="6">
    <location>
        <begin position="400"/>
        <end position="411"/>
    </location>
</feature>
<feature type="transmembrane region" description="Helical" evidence="7">
    <location>
        <begin position="115"/>
        <end position="134"/>
    </location>
</feature>
<feature type="transmembrane region" description="Helical" evidence="7">
    <location>
        <begin position="298"/>
        <end position="320"/>
    </location>
</feature>
<feature type="compositionally biased region" description="Low complexity" evidence="6">
    <location>
        <begin position="39"/>
        <end position="49"/>
    </location>
</feature>
<dbReference type="AlphaFoldDB" id="A4H4N9"/>
<keyword evidence="4 7" id="KW-0472">Membrane</keyword>
<feature type="region of interest" description="Disordered" evidence="6">
    <location>
        <begin position="1"/>
        <end position="49"/>
    </location>
</feature>
<evidence type="ECO:0000256" key="1">
    <source>
        <dbReference type="ARBA" id="ARBA00004141"/>
    </source>
</evidence>
<evidence type="ECO:0000313" key="8">
    <source>
        <dbReference type="EMBL" id="CAM37032.1"/>
    </source>
</evidence>
<dbReference type="PANTHER" id="PTHR20855:SF136">
    <property type="match status" value="1"/>
</dbReference>
<keyword evidence="5" id="KW-0862">Zinc</keyword>
<evidence type="ECO:0000256" key="5">
    <source>
        <dbReference type="PIRSR" id="PIRSR604254-1"/>
    </source>
</evidence>
<proteinExistence type="predicted"/>
<feature type="region of interest" description="Disordered" evidence="6">
    <location>
        <begin position="396"/>
        <end position="416"/>
    </location>
</feature>
<keyword evidence="2 7" id="KW-0812">Transmembrane</keyword>